<feature type="domain" description="Type I restriction modification DNA specificity" evidence="4">
    <location>
        <begin position="2"/>
        <end position="162"/>
    </location>
</feature>
<name>W0QAK8_9PAST</name>
<evidence type="ECO:0000313" key="6">
    <source>
        <dbReference type="Proteomes" id="UP000066995"/>
    </source>
</evidence>
<dbReference type="GO" id="GO:0003677">
    <property type="term" value="F:DNA binding"/>
    <property type="evidence" value="ECO:0007669"/>
    <property type="project" value="UniProtKB-KW"/>
</dbReference>
<proteinExistence type="inferred from homology"/>
<dbReference type="InterPro" id="IPR000055">
    <property type="entry name" value="Restrct_endonuc_typeI_TRD"/>
</dbReference>
<dbReference type="KEGG" id="mvi:X808_10580"/>
<protein>
    <recommendedName>
        <fullName evidence="4">Type I restriction modification DNA specificity domain-containing protein</fullName>
    </recommendedName>
</protein>
<accession>W0QAK8</accession>
<dbReference type="Proteomes" id="UP000066995">
    <property type="component" value="Chromosome"/>
</dbReference>
<dbReference type="OrthoDB" id="5465337at2"/>
<keyword evidence="3" id="KW-0238">DNA-binding</keyword>
<dbReference type="AlphaFoldDB" id="W0QAK8"/>
<dbReference type="PANTHER" id="PTHR30408">
    <property type="entry name" value="TYPE-1 RESTRICTION ENZYME ECOKI SPECIFICITY PROTEIN"/>
    <property type="match status" value="1"/>
</dbReference>
<reference evidence="5 6" key="1">
    <citation type="submission" date="2013-12" db="EMBL/GenBank/DDBJ databases">
        <title>Annotation of the Mannheimia varigena USDA-ARS-USMARC-1296 complete genome.</title>
        <authorList>
            <person name="Harhay G.P."/>
            <person name="Clawson M.L."/>
            <person name="Murray R.W."/>
            <person name="Lubbers B.V."/>
            <person name="Heaton M.P."/>
            <person name="Chitko-Mckown C.G."/>
            <person name="Harhay D.M."/>
            <person name="Smith T.P.L."/>
        </authorList>
    </citation>
    <scope>NUCLEOTIDE SEQUENCE [LARGE SCALE GENOMIC DNA]</scope>
    <source>
        <strain evidence="5 6">USDA-ARS-USMARC-1296</strain>
    </source>
</reference>
<dbReference type="Gene3D" id="3.90.220.20">
    <property type="entry name" value="DNA methylase specificity domains"/>
    <property type="match status" value="1"/>
</dbReference>
<dbReference type="PATRIC" id="fig|1433287.3.peg.1055"/>
<evidence type="ECO:0000256" key="1">
    <source>
        <dbReference type="ARBA" id="ARBA00010923"/>
    </source>
</evidence>
<dbReference type="EMBL" id="CP006943">
    <property type="protein sequence ID" value="AHG75581.1"/>
    <property type="molecule type" value="Genomic_DNA"/>
</dbReference>
<dbReference type="HOGENOM" id="CLU_094509_2_1_6"/>
<dbReference type="Pfam" id="PF01420">
    <property type="entry name" value="Methylase_S"/>
    <property type="match status" value="1"/>
</dbReference>
<dbReference type="SUPFAM" id="SSF116734">
    <property type="entry name" value="DNA methylase specificity domain"/>
    <property type="match status" value="1"/>
</dbReference>
<keyword evidence="6" id="KW-1185">Reference proteome</keyword>
<dbReference type="STRING" id="1433287.X808_10580"/>
<evidence type="ECO:0000313" key="5">
    <source>
        <dbReference type="EMBL" id="AHG75581.1"/>
    </source>
</evidence>
<dbReference type="eggNOG" id="COG0732">
    <property type="taxonomic scope" value="Bacteria"/>
</dbReference>
<dbReference type="CDD" id="cd16961">
    <property type="entry name" value="RMtype1_S_TRD-CR_like"/>
    <property type="match status" value="1"/>
</dbReference>
<comment type="similarity">
    <text evidence="1">Belongs to the type-I restriction system S methylase family.</text>
</comment>
<organism evidence="5 6">
    <name type="scientific">Mannheimia varigena USDA-ARS-USMARC-1296</name>
    <dbReference type="NCBI Taxonomy" id="1433287"/>
    <lineage>
        <taxon>Bacteria</taxon>
        <taxon>Pseudomonadati</taxon>
        <taxon>Pseudomonadota</taxon>
        <taxon>Gammaproteobacteria</taxon>
        <taxon>Pasteurellales</taxon>
        <taxon>Pasteurellaceae</taxon>
        <taxon>Mannheimia</taxon>
    </lineage>
</organism>
<keyword evidence="2" id="KW-0680">Restriction system</keyword>
<gene>
    <name evidence="5" type="ORF">X808_10580</name>
</gene>
<sequence length="190" mass="21834">MNLKQFAEIQTGYLFRTKVPEEPSGNVTVVQMKDCSAINGIDWESCVKTQLAQVRDHEWLREGDILIPSRGNNYQVVYVDSNIADRKAVASPHFFVIRTISPQILPKYLDWWLNLQANQKYLNQNVEGTMTKSLRRPVLQALPLKIPSLSKQEMIIAMAETVKQERLTALRLIENNEQLMNAIAQHLDEE</sequence>
<dbReference type="InterPro" id="IPR052021">
    <property type="entry name" value="Type-I_RS_S_subunit"/>
</dbReference>
<dbReference type="GO" id="GO:0009307">
    <property type="term" value="P:DNA restriction-modification system"/>
    <property type="evidence" value="ECO:0007669"/>
    <property type="project" value="UniProtKB-KW"/>
</dbReference>
<dbReference type="PANTHER" id="PTHR30408:SF12">
    <property type="entry name" value="TYPE I RESTRICTION ENZYME MJAVIII SPECIFICITY SUBUNIT"/>
    <property type="match status" value="1"/>
</dbReference>
<dbReference type="REBASE" id="69295">
    <property type="entry name" value="S2.Mva1296IIP"/>
</dbReference>
<dbReference type="RefSeq" id="WP_025217300.1">
    <property type="nucleotide sequence ID" value="NZ_CP006943.1"/>
</dbReference>
<evidence type="ECO:0000256" key="3">
    <source>
        <dbReference type="ARBA" id="ARBA00023125"/>
    </source>
</evidence>
<evidence type="ECO:0000259" key="4">
    <source>
        <dbReference type="Pfam" id="PF01420"/>
    </source>
</evidence>
<evidence type="ECO:0000256" key="2">
    <source>
        <dbReference type="ARBA" id="ARBA00022747"/>
    </source>
</evidence>
<dbReference type="InterPro" id="IPR044946">
    <property type="entry name" value="Restrct_endonuc_typeI_TRD_sf"/>
</dbReference>